<reference evidence="3" key="1">
    <citation type="thesis" date="2021" institute="BYU ScholarsArchive" country="Provo, UT, USA">
        <title>Applications of and Algorithms for Genome Assembly and Genomic Analyses with an Emphasis on Marine Teleosts.</title>
        <authorList>
            <person name="Pickett B.D."/>
        </authorList>
    </citation>
    <scope>NUCLEOTIDE SEQUENCE</scope>
    <source>
        <strain evidence="3">HI-2016</strain>
    </source>
</reference>
<comment type="caution">
    <text evidence="3">The sequence shown here is derived from an EMBL/GenBank/DDBJ whole genome shotgun (WGS) entry which is preliminary data.</text>
</comment>
<feature type="compositionally biased region" description="Polar residues" evidence="2">
    <location>
        <begin position="9"/>
        <end position="24"/>
    </location>
</feature>
<organism evidence="3 4">
    <name type="scientific">Albula glossodonta</name>
    <name type="common">roundjaw bonefish</name>
    <dbReference type="NCBI Taxonomy" id="121402"/>
    <lineage>
        <taxon>Eukaryota</taxon>
        <taxon>Metazoa</taxon>
        <taxon>Chordata</taxon>
        <taxon>Craniata</taxon>
        <taxon>Vertebrata</taxon>
        <taxon>Euteleostomi</taxon>
        <taxon>Actinopterygii</taxon>
        <taxon>Neopterygii</taxon>
        <taxon>Teleostei</taxon>
        <taxon>Albuliformes</taxon>
        <taxon>Albulidae</taxon>
        <taxon>Albula</taxon>
    </lineage>
</organism>
<evidence type="ECO:0000256" key="1">
    <source>
        <dbReference type="SAM" id="Coils"/>
    </source>
</evidence>
<feature type="compositionally biased region" description="Low complexity" evidence="2">
    <location>
        <begin position="32"/>
        <end position="50"/>
    </location>
</feature>
<proteinExistence type="predicted"/>
<accession>A0A8T2P778</accession>
<name>A0A8T2P778_9TELE</name>
<dbReference type="Proteomes" id="UP000824540">
    <property type="component" value="Unassembled WGS sequence"/>
</dbReference>
<evidence type="ECO:0000313" key="3">
    <source>
        <dbReference type="EMBL" id="KAG9348424.1"/>
    </source>
</evidence>
<sequence>MEVDYPAVSVQSQPGCPSSGSDDTPIQKASLPPSEATRAPSTPATTRRSLLPPPRGSPVALLTSVLGWIREISRHTEISPLNVWKQQLLTAASVSMPGARELQKDTDLSRPASSSPKRFVAVSPKPQSPVHVRQKPAVVAGIRGGSPRRDGSSDSERLLVLRLREQCEEQAQQLEGLQAELRKATLGLEVFAITTQHFCYKTPWVSVGRNADSSDNCALFAVLC</sequence>
<dbReference type="EMBL" id="JAFBMS010000011">
    <property type="protein sequence ID" value="KAG9348424.1"/>
    <property type="molecule type" value="Genomic_DNA"/>
</dbReference>
<feature type="region of interest" description="Disordered" evidence="2">
    <location>
        <begin position="1"/>
        <end position="56"/>
    </location>
</feature>
<gene>
    <name evidence="3" type="ORF">JZ751_002159</name>
</gene>
<evidence type="ECO:0000313" key="4">
    <source>
        <dbReference type="Proteomes" id="UP000824540"/>
    </source>
</evidence>
<feature type="coiled-coil region" evidence="1">
    <location>
        <begin position="160"/>
        <end position="187"/>
    </location>
</feature>
<keyword evidence="4" id="KW-1185">Reference proteome</keyword>
<feature type="region of interest" description="Disordered" evidence="2">
    <location>
        <begin position="98"/>
        <end position="131"/>
    </location>
</feature>
<evidence type="ECO:0000256" key="2">
    <source>
        <dbReference type="SAM" id="MobiDB-lite"/>
    </source>
</evidence>
<keyword evidence="1" id="KW-0175">Coiled coil</keyword>
<dbReference type="AlphaFoldDB" id="A0A8T2P778"/>
<protein>
    <submittedName>
        <fullName evidence="3">Uncharacterized protein</fullName>
    </submittedName>
</protein>